<feature type="non-terminal residue" evidence="3">
    <location>
        <position position="1"/>
    </location>
</feature>
<protein>
    <recommendedName>
        <fullName evidence="2">CCHC-type domain-containing protein</fullName>
    </recommendedName>
</protein>
<dbReference type="SMART" id="SM00343">
    <property type="entry name" value="ZnF_C2HC"/>
    <property type="match status" value="2"/>
</dbReference>
<evidence type="ECO:0000313" key="3">
    <source>
        <dbReference type="EMBL" id="GFD06676.1"/>
    </source>
</evidence>
<reference evidence="3" key="1">
    <citation type="journal article" date="2019" name="Sci. Rep.">
        <title>Draft genome of Tanacetum cinerariifolium, the natural source of mosquito coil.</title>
        <authorList>
            <person name="Yamashiro T."/>
            <person name="Shiraishi A."/>
            <person name="Satake H."/>
            <person name="Nakayama K."/>
        </authorList>
    </citation>
    <scope>NUCLEOTIDE SEQUENCE</scope>
</reference>
<dbReference type="PROSITE" id="PS50158">
    <property type="entry name" value="ZF_CCHC"/>
    <property type="match status" value="1"/>
</dbReference>
<dbReference type="AlphaFoldDB" id="A0A699TCL5"/>
<dbReference type="EMBL" id="BKCJ011226513">
    <property type="protein sequence ID" value="GFD06676.1"/>
    <property type="molecule type" value="Genomic_DNA"/>
</dbReference>
<dbReference type="InterPro" id="IPR036875">
    <property type="entry name" value="Znf_CCHC_sf"/>
</dbReference>
<sequence>HEGLCTIRCGNYKKIRHQTRDCRVTVNPNIQGAAVGNPQGIVCYECGRLRHFRKDCPKLRNQNRGNQTRNKTGNKTRGNEVTVKAYAIGGGGTNPDSNIVTDTSYAVELADVRVSETNIILRGCTLRLLGHPFNIDLMPVELGSFDVIIGMD</sequence>
<evidence type="ECO:0000256" key="1">
    <source>
        <dbReference type="PROSITE-ProRule" id="PRU00047"/>
    </source>
</evidence>
<keyword evidence="1" id="KW-0479">Metal-binding</keyword>
<gene>
    <name evidence="3" type="ORF">Tci_878645</name>
</gene>
<keyword evidence="1" id="KW-0863">Zinc-finger</keyword>
<proteinExistence type="predicted"/>
<accession>A0A699TCL5</accession>
<dbReference type="Gene3D" id="4.10.60.10">
    <property type="entry name" value="Zinc finger, CCHC-type"/>
    <property type="match status" value="1"/>
</dbReference>
<dbReference type="SUPFAM" id="SSF57756">
    <property type="entry name" value="Retrovirus zinc finger-like domains"/>
    <property type="match status" value="1"/>
</dbReference>
<dbReference type="GO" id="GO:0003676">
    <property type="term" value="F:nucleic acid binding"/>
    <property type="evidence" value="ECO:0007669"/>
    <property type="project" value="InterPro"/>
</dbReference>
<dbReference type="InterPro" id="IPR001878">
    <property type="entry name" value="Znf_CCHC"/>
</dbReference>
<name>A0A699TCL5_TANCI</name>
<feature type="domain" description="CCHC-type" evidence="2">
    <location>
        <begin position="43"/>
        <end position="58"/>
    </location>
</feature>
<organism evidence="3">
    <name type="scientific">Tanacetum cinerariifolium</name>
    <name type="common">Dalmatian daisy</name>
    <name type="synonym">Chrysanthemum cinerariifolium</name>
    <dbReference type="NCBI Taxonomy" id="118510"/>
    <lineage>
        <taxon>Eukaryota</taxon>
        <taxon>Viridiplantae</taxon>
        <taxon>Streptophyta</taxon>
        <taxon>Embryophyta</taxon>
        <taxon>Tracheophyta</taxon>
        <taxon>Spermatophyta</taxon>
        <taxon>Magnoliopsida</taxon>
        <taxon>eudicotyledons</taxon>
        <taxon>Gunneridae</taxon>
        <taxon>Pentapetalae</taxon>
        <taxon>asterids</taxon>
        <taxon>campanulids</taxon>
        <taxon>Asterales</taxon>
        <taxon>Asteraceae</taxon>
        <taxon>Asteroideae</taxon>
        <taxon>Anthemideae</taxon>
        <taxon>Anthemidinae</taxon>
        <taxon>Tanacetum</taxon>
    </lineage>
</organism>
<evidence type="ECO:0000259" key="2">
    <source>
        <dbReference type="PROSITE" id="PS50158"/>
    </source>
</evidence>
<keyword evidence="1" id="KW-0862">Zinc</keyword>
<comment type="caution">
    <text evidence="3">The sequence shown here is derived from an EMBL/GenBank/DDBJ whole genome shotgun (WGS) entry which is preliminary data.</text>
</comment>
<dbReference type="GO" id="GO:0008270">
    <property type="term" value="F:zinc ion binding"/>
    <property type="evidence" value="ECO:0007669"/>
    <property type="project" value="UniProtKB-KW"/>
</dbReference>